<comment type="caution">
    <text evidence="2">The sequence shown here is derived from an EMBL/GenBank/DDBJ whole genome shotgun (WGS) entry which is preliminary data.</text>
</comment>
<organism evidence="2 3">
    <name type="scientific">Limosilactobacillus alvi</name>
    <dbReference type="NCBI Taxonomy" id="990412"/>
    <lineage>
        <taxon>Bacteria</taxon>
        <taxon>Bacillati</taxon>
        <taxon>Bacillota</taxon>
        <taxon>Bacilli</taxon>
        <taxon>Lactobacillales</taxon>
        <taxon>Lactobacillaceae</taxon>
        <taxon>Limosilactobacillus</taxon>
    </lineage>
</organism>
<sequence length="73" mass="8415">MKMPIFSEEESQRIASHFFKYEYQDPGIKKWGGFFLSEHTAKLAKGDLGQSKRAQATPHQVIDPREAWGPSEY</sequence>
<reference evidence="2 3" key="1">
    <citation type="journal article" date="2021" name="Sci. Rep.">
        <title>The distribution of antibiotic resistance genes in chicken gut microbiota commensals.</title>
        <authorList>
            <person name="Juricova H."/>
            <person name="Matiasovicova J."/>
            <person name="Kubasova T."/>
            <person name="Cejkova D."/>
            <person name="Rychlik I."/>
        </authorList>
    </citation>
    <scope>NUCLEOTIDE SEQUENCE [LARGE SCALE GENOMIC DNA]</scope>
    <source>
        <strain evidence="2 3">An810</strain>
    </source>
</reference>
<evidence type="ECO:0000313" key="2">
    <source>
        <dbReference type="EMBL" id="MBM6754607.1"/>
    </source>
</evidence>
<protein>
    <submittedName>
        <fullName evidence="2">Uncharacterized protein</fullName>
    </submittedName>
</protein>
<accession>A0ABS2EQ28</accession>
<dbReference type="RefSeq" id="WP_204776876.1">
    <property type="nucleotide sequence ID" value="NZ_JACJJQ010000038.1"/>
</dbReference>
<name>A0ABS2EQ28_9LACO</name>
<gene>
    <name evidence="2" type="ORF">H5993_07530</name>
</gene>
<evidence type="ECO:0000313" key="3">
    <source>
        <dbReference type="Proteomes" id="UP000776629"/>
    </source>
</evidence>
<feature type="region of interest" description="Disordered" evidence="1">
    <location>
        <begin position="47"/>
        <end position="73"/>
    </location>
</feature>
<dbReference type="EMBL" id="JACJJQ010000038">
    <property type="protein sequence ID" value="MBM6754607.1"/>
    <property type="molecule type" value="Genomic_DNA"/>
</dbReference>
<evidence type="ECO:0000256" key="1">
    <source>
        <dbReference type="SAM" id="MobiDB-lite"/>
    </source>
</evidence>
<dbReference type="Proteomes" id="UP000776629">
    <property type="component" value="Unassembled WGS sequence"/>
</dbReference>
<keyword evidence="3" id="KW-1185">Reference proteome</keyword>
<proteinExistence type="predicted"/>